<evidence type="ECO:0000313" key="4">
    <source>
        <dbReference type="Proteomes" id="UP000004221"/>
    </source>
</evidence>
<accession>I4EF73</accession>
<dbReference type="InterPro" id="IPR011033">
    <property type="entry name" value="PRC_barrel-like_sf"/>
</dbReference>
<sequence>MIHDGMEVYDGEQKKIGKVSAVSEPLDAEGHFYITVERGFLGLGKDLYIPSQYLSVWDDQVGVEVSKGHIETMGWDQPPGQEASPPPAPPEGDGEVASPPPVAAQQTPPPGESAEKRSEPAEEQIQQFVEEHAVERGGGKEERISDVSYTEAQEPIAMNAAGETEAREEINAGQTPPQREAYATETEAERTEGTGPASREQWEKAGREEKGPKRGSPEAEAEERARGAAADYTKYE</sequence>
<proteinExistence type="predicted"/>
<gene>
    <name evidence="3" type="ORF">NITHO_2220001</name>
</gene>
<dbReference type="SUPFAM" id="SSF50346">
    <property type="entry name" value="PRC-barrel domain"/>
    <property type="match status" value="1"/>
</dbReference>
<protein>
    <recommendedName>
        <fullName evidence="2">PRC-barrel domain-containing protein</fullName>
    </recommendedName>
</protein>
<feature type="region of interest" description="Disordered" evidence="1">
    <location>
        <begin position="71"/>
        <end position="236"/>
    </location>
</feature>
<organism evidence="3 4">
    <name type="scientific">Nitrolancea hollandica Lb</name>
    <dbReference type="NCBI Taxonomy" id="1129897"/>
    <lineage>
        <taxon>Bacteria</taxon>
        <taxon>Pseudomonadati</taxon>
        <taxon>Thermomicrobiota</taxon>
        <taxon>Thermomicrobia</taxon>
        <taxon>Sphaerobacterales</taxon>
        <taxon>Sphaerobacterineae</taxon>
        <taxon>Sphaerobacteraceae</taxon>
        <taxon>Nitrolancea</taxon>
    </lineage>
</organism>
<feature type="domain" description="PRC-barrel" evidence="2">
    <location>
        <begin position="5"/>
        <end position="69"/>
    </location>
</feature>
<evidence type="ECO:0000259" key="2">
    <source>
        <dbReference type="Pfam" id="PF05239"/>
    </source>
</evidence>
<feature type="compositionally biased region" description="Basic and acidic residues" evidence="1">
    <location>
        <begin position="129"/>
        <end position="145"/>
    </location>
</feature>
<dbReference type="EMBL" id="CAGS01000138">
    <property type="protein sequence ID" value="CCF83335.1"/>
    <property type="molecule type" value="Genomic_DNA"/>
</dbReference>
<dbReference type="Pfam" id="PF05239">
    <property type="entry name" value="PRC"/>
    <property type="match status" value="1"/>
</dbReference>
<feature type="compositionally biased region" description="Pro residues" evidence="1">
    <location>
        <begin position="98"/>
        <end position="111"/>
    </location>
</feature>
<reference evidence="3 4" key="1">
    <citation type="journal article" date="2012" name="ISME J.">
        <title>Nitrification expanded: discovery, physiology and genomics of a nitrite-oxidizing bacterium from the phylum Chloroflexi.</title>
        <authorList>
            <person name="Sorokin D.Y."/>
            <person name="Lucker S."/>
            <person name="Vejmelkova D."/>
            <person name="Kostrikina N.A."/>
            <person name="Kleerebezem R."/>
            <person name="Rijpstra W.I."/>
            <person name="Damste J.S."/>
            <person name="Le Paslier D."/>
            <person name="Muyzer G."/>
            <person name="Wagner M."/>
            <person name="van Loosdrecht M.C."/>
            <person name="Daims H."/>
        </authorList>
    </citation>
    <scope>NUCLEOTIDE SEQUENCE [LARGE SCALE GENOMIC DNA]</scope>
    <source>
        <strain evidence="4">none</strain>
    </source>
</reference>
<dbReference type="Proteomes" id="UP000004221">
    <property type="component" value="Unassembled WGS sequence"/>
</dbReference>
<feature type="compositionally biased region" description="Basic and acidic residues" evidence="1">
    <location>
        <begin position="200"/>
        <end position="226"/>
    </location>
</feature>
<dbReference type="AlphaFoldDB" id="I4EF73"/>
<dbReference type="InterPro" id="IPR027275">
    <property type="entry name" value="PRC-brl_dom"/>
</dbReference>
<evidence type="ECO:0000256" key="1">
    <source>
        <dbReference type="SAM" id="MobiDB-lite"/>
    </source>
</evidence>
<keyword evidence="4" id="KW-1185">Reference proteome</keyword>
<comment type="caution">
    <text evidence="3">The sequence shown here is derived from an EMBL/GenBank/DDBJ whole genome shotgun (WGS) entry which is preliminary data.</text>
</comment>
<evidence type="ECO:0000313" key="3">
    <source>
        <dbReference type="EMBL" id="CCF83335.1"/>
    </source>
</evidence>
<name>I4EF73_9BACT</name>